<dbReference type="Gene3D" id="1.10.10.10">
    <property type="entry name" value="Winged helix-like DNA-binding domain superfamily/Winged helix DNA-binding domain"/>
    <property type="match status" value="1"/>
</dbReference>
<dbReference type="SMART" id="SM00345">
    <property type="entry name" value="HTH_GNTR"/>
    <property type="match status" value="1"/>
</dbReference>
<dbReference type="GO" id="GO:0003677">
    <property type="term" value="F:DNA binding"/>
    <property type="evidence" value="ECO:0007669"/>
    <property type="project" value="UniProtKB-KW"/>
</dbReference>
<evidence type="ECO:0000256" key="1">
    <source>
        <dbReference type="ARBA" id="ARBA00023015"/>
    </source>
</evidence>
<dbReference type="Proteomes" id="UP000628775">
    <property type="component" value="Unassembled WGS sequence"/>
</dbReference>
<dbReference type="Pfam" id="PF00392">
    <property type="entry name" value="GntR"/>
    <property type="match status" value="1"/>
</dbReference>
<evidence type="ECO:0000259" key="4">
    <source>
        <dbReference type="PROSITE" id="PS50949"/>
    </source>
</evidence>
<dbReference type="PROSITE" id="PS50949">
    <property type="entry name" value="HTH_GNTR"/>
    <property type="match status" value="1"/>
</dbReference>
<dbReference type="Pfam" id="PF07729">
    <property type="entry name" value="FCD"/>
    <property type="match status" value="1"/>
</dbReference>
<accession>A0A8J2VN92</accession>
<dbReference type="GO" id="GO:0003700">
    <property type="term" value="F:DNA-binding transcription factor activity"/>
    <property type="evidence" value="ECO:0007669"/>
    <property type="project" value="InterPro"/>
</dbReference>
<dbReference type="CDD" id="cd07377">
    <property type="entry name" value="WHTH_GntR"/>
    <property type="match status" value="1"/>
</dbReference>
<dbReference type="SUPFAM" id="SSF46785">
    <property type="entry name" value="Winged helix' DNA-binding domain"/>
    <property type="match status" value="1"/>
</dbReference>
<keyword evidence="3" id="KW-0804">Transcription</keyword>
<dbReference type="InterPro" id="IPR036388">
    <property type="entry name" value="WH-like_DNA-bd_sf"/>
</dbReference>
<dbReference type="PANTHER" id="PTHR43537">
    <property type="entry name" value="TRANSCRIPTIONAL REGULATOR, GNTR FAMILY"/>
    <property type="match status" value="1"/>
</dbReference>
<comment type="caution">
    <text evidence="5">The sequence shown here is derived from an EMBL/GenBank/DDBJ whole genome shotgun (WGS) entry which is preliminary data.</text>
</comment>
<dbReference type="InterPro" id="IPR011711">
    <property type="entry name" value="GntR_C"/>
</dbReference>
<dbReference type="AlphaFoldDB" id="A0A8J2VN92"/>
<gene>
    <name evidence="5" type="ORF">GCM10011391_08570</name>
</gene>
<protein>
    <submittedName>
        <fullName evidence="5">GntR family transcriptional regulator</fullName>
    </submittedName>
</protein>
<proteinExistence type="predicted"/>
<dbReference type="InterPro" id="IPR000524">
    <property type="entry name" value="Tscrpt_reg_HTH_GntR"/>
</dbReference>
<keyword evidence="1" id="KW-0805">Transcription regulation</keyword>
<evidence type="ECO:0000313" key="5">
    <source>
        <dbReference type="EMBL" id="GGE32197.1"/>
    </source>
</evidence>
<dbReference type="SMART" id="SM00895">
    <property type="entry name" value="FCD"/>
    <property type="match status" value="1"/>
</dbReference>
<dbReference type="Gene3D" id="1.20.120.530">
    <property type="entry name" value="GntR ligand-binding domain-like"/>
    <property type="match status" value="1"/>
</dbReference>
<keyword evidence="6" id="KW-1185">Reference proteome</keyword>
<evidence type="ECO:0000256" key="3">
    <source>
        <dbReference type="ARBA" id="ARBA00023163"/>
    </source>
</evidence>
<dbReference type="PANTHER" id="PTHR43537:SF5">
    <property type="entry name" value="UXU OPERON TRANSCRIPTIONAL REGULATOR"/>
    <property type="match status" value="1"/>
</dbReference>
<dbReference type="InterPro" id="IPR036390">
    <property type="entry name" value="WH_DNA-bd_sf"/>
</dbReference>
<evidence type="ECO:0000313" key="6">
    <source>
        <dbReference type="Proteomes" id="UP000628775"/>
    </source>
</evidence>
<reference evidence="5" key="1">
    <citation type="journal article" date="2014" name="Int. J. Syst. Evol. Microbiol.">
        <title>Complete genome sequence of Corynebacterium casei LMG S-19264T (=DSM 44701T), isolated from a smear-ripened cheese.</title>
        <authorList>
            <consortium name="US DOE Joint Genome Institute (JGI-PGF)"/>
            <person name="Walter F."/>
            <person name="Albersmeier A."/>
            <person name="Kalinowski J."/>
            <person name="Ruckert C."/>
        </authorList>
    </citation>
    <scope>NUCLEOTIDE SEQUENCE</scope>
    <source>
        <strain evidence="5">CGMCC 1.15371</strain>
    </source>
</reference>
<reference evidence="5" key="2">
    <citation type="submission" date="2020-09" db="EMBL/GenBank/DDBJ databases">
        <authorList>
            <person name="Sun Q."/>
            <person name="Zhou Y."/>
        </authorList>
    </citation>
    <scope>NUCLEOTIDE SEQUENCE</scope>
    <source>
        <strain evidence="5">CGMCC 1.15371</strain>
    </source>
</reference>
<evidence type="ECO:0000256" key="2">
    <source>
        <dbReference type="ARBA" id="ARBA00023125"/>
    </source>
</evidence>
<feature type="domain" description="HTH gntR-type" evidence="4">
    <location>
        <begin position="14"/>
        <end position="81"/>
    </location>
</feature>
<organism evidence="5 6">
    <name type="scientific">Pullulanibacillus camelliae</name>
    <dbReference type="NCBI Taxonomy" id="1707096"/>
    <lineage>
        <taxon>Bacteria</taxon>
        <taxon>Bacillati</taxon>
        <taxon>Bacillota</taxon>
        <taxon>Bacilli</taxon>
        <taxon>Bacillales</taxon>
        <taxon>Sporolactobacillaceae</taxon>
        <taxon>Pullulanibacillus</taxon>
    </lineage>
</organism>
<sequence>MVMEKEWIKPVKRISLRDQIYAALKQSIVHLDLKPGQRLNDQLLAKKFDVSRTPVREALKRLEDEGLVETFPGAVTRVTAINEKGAIQLLQVVGTLHVLALKLAFTHLNSEALNQLSQHNEHLHNSLSKRLPEAAIAADTQFHNVILQAADNPEIQIALERMTPKIRRLELIKFKSIHSVISVQQHASIIQAIKNEDLDQALQLMEDNWSTLGTLLLDQE</sequence>
<name>A0A8J2VN92_9BACL</name>
<dbReference type="SUPFAM" id="SSF48008">
    <property type="entry name" value="GntR ligand-binding domain-like"/>
    <property type="match status" value="1"/>
</dbReference>
<dbReference type="PRINTS" id="PR00035">
    <property type="entry name" value="HTHGNTR"/>
</dbReference>
<dbReference type="InterPro" id="IPR008920">
    <property type="entry name" value="TF_FadR/GntR_C"/>
</dbReference>
<keyword evidence="2" id="KW-0238">DNA-binding</keyword>
<dbReference type="EMBL" id="BMIR01000002">
    <property type="protein sequence ID" value="GGE32197.1"/>
    <property type="molecule type" value="Genomic_DNA"/>
</dbReference>